<proteinExistence type="predicted"/>
<keyword evidence="2" id="KW-0239">DNA-directed DNA polymerase</keyword>
<evidence type="ECO:0000313" key="4">
    <source>
        <dbReference type="EMBL" id="SNQ28583.1"/>
    </source>
</evidence>
<evidence type="ECO:0000256" key="3">
    <source>
        <dbReference type="ARBA" id="ARBA00049244"/>
    </source>
</evidence>
<dbReference type="SUPFAM" id="SSF52540">
    <property type="entry name" value="P-loop containing nucleoside triphosphate hydrolases"/>
    <property type="match status" value="1"/>
</dbReference>
<evidence type="ECO:0000313" key="5">
    <source>
        <dbReference type="Proteomes" id="UP000243463"/>
    </source>
</evidence>
<dbReference type="InterPro" id="IPR050238">
    <property type="entry name" value="DNA_Rep/Repair_Clamp_Loader"/>
</dbReference>
<dbReference type="GO" id="GO:0003887">
    <property type="term" value="F:DNA-directed DNA polymerase activity"/>
    <property type="evidence" value="ECO:0007669"/>
    <property type="project" value="UniProtKB-KW"/>
</dbReference>
<dbReference type="GO" id="GO:0006261">
    <property type="term" value="P:DNA-templated DNA replication"/>
    <property type="evidence" value="ECO:0007669"/>
    <property type="project" value="TreeGrafter"/>
</dbReference>
<dbReference type="EMBL" id="FZLN01000001">
    <property type="protein sequence ID" value="SNQ28583.1"/>
    <property type="molecule type" value="Genomic_DNA"/>
</dbReference>
<keyword evidence="2" id="KW-0548">Nucleotidyltransferase</keyword>
<keyword evidence="5" id="KW-1185">Reference proteome</keyword>
<sequence length="330" mass="38075">MDEAFFQLTEVYPWQQSTWQTLTSRFPEIGHGILFYGKSGCGKSEFTSHFVAWILCLNKMPTAACGHCSSCQWLKSKTHPNYVHISNDQDSKRQHSAIKIDKIRELQPFIQQTVDGWRVVVIEPADALNIASANALLKTLEEPGERVLIILVTTHFLKLPATIRSRLQRYALDRVSYPTAKQHIAQVYPELDERRYDLLLNLANHMPLQAVALQQQPWLAKRTAFMQDWQALVVNKTELMVYATKWSKELGFLELLHMIEYLLADLICFKLNQSMKNIDLDFTEISNYYQLSDLFAISEKIQPAKGYIQQNVQTNLIIDDLFVTLLNLKP</sequence>
<dbReference type="PANTHER" id="PTHR11669">
    <property type="entry name" value="REPLICATION FACTOR C / DNA POLYMERASE III GAMMA-TAU SUBUNIT"/>
    <property type="match status" value="1"/>
</dbReference>
<organism evidence="4 5">
    <name type="scientific">Acinetobacter apis</name>
    <dbReference type="NCBI Taxonomy" id="1229165"/>
    <lineage>
        <taxon>Bacteria</taxon>
        <taxon>Pseudomonadati</taxon>
        <taxon>Pseudomonadota</taxon>
        <taxon>Gammaproteobacteria</taxon>
        <taxon>Moraxellales</taxon>
        <taxon>Moraxellaceae</taxon>
        <taxon>Acinetobacter</taxon>
    </lineage>
</organism>
<dbReference type="GO" id="GO:0009360">
    <property type="term" value="C:DNA polymerase III complex"/>
    <property type="evidence" value="ECO:0007669"/>
    <property type="project" value="TreeGrafter"/>
</dbReference>
<dbReference type="PANTHER" id="PTHR11669:SF8">
    <property type="entry name" value="DNA POLYMERASE III SUBUNIT DELTA"/>
    <property type="match status" value="1"/>
</dbReference>
<keyword evidence="2" id="KW-0808">Transferase</keyword>
<dbReference type="InterPro" id="IPR027417">
    <property type="entry name" value="P-loop_NTPase"/>
</dbReference>
<dbReference type="Pfam" id="PF13177">
    <property type="entry name" value="DNA_pol3_delta2"/>
    <property type="match status" value="1"/>
</dbReference>
<dbReference type="OrthoDB" id="9811073at2"/>
<comment type="catalytic activity">
    <reaction evidence="3">
        <text>DNA(n) + a 2'-deoxyribonucleoside 5'-triphosphate = DNA(n+1) + diphosphate</text>
        <dbReference type="Rhea" id="RHEA:22508"/>
        <dbReference type="Rhea" id="RHEA-COMP:17339"/>
        <dbReference type="Rhea" id="RHEA-COMP:17340"/>
        <dbReference type="ChEBI" id="CHEBI:33019"/>
        <dbReference type="ChEBI" id="CHEBI:61560"/>
        <dbReference type="ChEBI" id="CHEBI:173112"/>
        <dbReference type="EC" id="2.7.7.7"/>
    </reaction>
</comment>
<dbReference type="RefSeq" id="WP_088822624.1">
    <property type="nucleotide sequence ID" value="NZ_FZLN01000001.1"/>
</dbReference>
<reference evidence="5" key="1">
    <citation type="submission" date="2017-06" db="EMBL/GenBank/DDBJ databases">
        <authorList>
            <person name="Varghese N."/>
            <person name="Submissions S."/>
        </authorList>
    </citation>
    <scope>NUCLEOTIDE SEQUENCE [LARGE SCALE GENOMIC DNA]</scope>
    <source>
        <strain evidence="5">ANC 5114</strain>
    </source>
</reference>
<dbReference type="EC" id="2.7.7.7" evidence="1"/>
<dbReference type="Proteomes" id="UP000243463">
    <property type="component" value="Unassembled WGS sequence"/>
</dbReference>
<accession>A0A217EDK0</accession>
<evidence type="ECO:0000256" key="2">
    <source>
        <dbReference type="ARBA" id="ARBA00022932"/>
    </source>
</evidence>
<dbReference type="AlphaFoldDB" id="A0A217EDK0"/>
<name>A0A217EDK0_9GAMM</name>
<dbReference type="Gene3D" id="3.40.50.300">
    <property type="entry name" value="P-loop containing nucleotide triphosphate hydrolases"/>
    <property type="match status" value="1"/>
</dbReference>
<protein>
    <recommendedName>
        <fullName evidence="1">DNA-directed DNA polymerase</fullName>
        <ecNumber evidence="1">2.7.7.7</ecNumber>
    </recommendedName>
</protein>
<evidence type="ECO:0000256" key="1">
    <source>
        <dbReference type="ARBA" id="ARBA00012417"/>
    </source>
</evidence>
<gene>
    <name evidence="4" type="ORF">SAMN05444584_0507</name>
</gene>